<evidence type="ECO:0000313" key="3">
    <source>
        <dbReference type="Proteomes" id="UP000594638"/>
    </source>
</evidence>
<evidence type="ECO:0000313" key="2">
    <source>
        <dbReference type="EMBL" id="CAA2968749.1"/>
    </source>
</evidence>
<name>A0A8S0QL56_OLEEU</name>
<keyword evidence="3" id="KW-1185">Reference proteome</keyword>
<comment type="caution">
    <text evidence="2">The sequence shown here is derived from an EMBL/GenBank/DDBJ whole genome shotgun (WGS) entry which is preliminary data.</text>
</comment>
<dbReference type="PANTHER" id="PTHR31362">
    <property type="entry name" value="GLYCOSYLTRANSFERASE STELLO1-RELATED"/>
    <property type="match status" value="1"/>
</dbReference>
<dbReference type="Pfam" id="PF03385">
    <property type="entry name" value="STELLO"/>
    <property type="match status" value="1"/>
</dbReference>
<reference evidence="2 3" key="1">
    <citation type="submission" date="2019-12" db="EMBL/GenBank/DDBJ databases">
        <authorList>
            <person name="Alioto T."/>
            <person name="Alioto T."/>
            <person name="Gomez Garrido J."/>
        </authorList>
    </citation>
    <scope>NUCLEOTIDE SEQUENCE [LARGE SCALE GENOMIC DNA]</scope>
</reference>
<dbReference type="OrthoDB" id="408493at2759"/>
<proteinExistence type="predicted"/>
<dbReference type="Gramene" id="OE9A027527T1">
    <property type="protein sequence ID" value="OE9A027527C1"/>
    <property type="gene ID" value="OE9A027527"/>
</dbReference>
<dbReference type="InterPro" id="IPR005049">
    <property type="entry name" value="STL-like"/>
</dbReference>
<keyword evidence="1" id="KW-1133">Transmembrane helix</keyword>
<dbReference type="PANTHER" id="PTHR31362:SF11">
    <property type="entry name" value="GLYCOSYLTRANSFERASE STELLO2-RELATED"/>
    <property type="match status" value="1"/>
</dbReference>
<accession>A0A8S0QL56</accession>
<organism evidence="2 3">
    <name type="scientific">Olea europaea subsp. europaea</name>
    <dbReference type="NCBI Taxonomy" id="158383"/>
    <lineage>
        <taxon>Eukaryota</taxon>
        <taxon>Viridiplantae</taxon>
        <taxon>Streptophyta</taxon>
        <taxon>Embryophyta</taxon>
        <taxon>Tracheophyta</taxon>
        <taxon>Spermatophyta</taxon>
        <taxon>Magnoliopsida</taxon>
        <taxon>eudicotyledons</taxon>
        <taxon>Gunneridae</taxon>
        <taxon>Pentapetalae</taxon>
        <taxon>asterids</taxon>
        <taxon>lamiids</taxon>
        <taxon>Lamiales</taxon>
        <taxon>Oleaceae</taxon>
        <taxon>Oleeae</taxon>
        <taxon>Olea</taxon>
    </lineage>
</organism>
<evidence type="ECO:0000256" key="1">
    <source>
        <dbReference type="SAM" id="Phobius"/>
    </source>
</evidence>
<gene>
    <name evidence="2" type="ORF">OLEA9_A027527</name>
</gene>
<protein>
    <submittedName>
        <fullName evidence="2">Probable glycosyltransferase STELLO1</fullName>
    </submittedName>
</protein>
<sequence length="758" mass="86994">MIVQDQSSTKSSKSHKHLIPHHFSEPKNLDFSTWVSVNSFKIFIITVLTLSVAAFFFFFHNPIASPTPFCFQKSRLSNNPQKIKIPKLNLDKIQPILDKSSPYSSFHSEQWIVVSVTDYPSDSLQKLVKLKGWQVLAIGNSKTPPDWSLKGALFLSLEQQANLGFRLVDFLPYESYVRKSVGYLFAIQHGARRIFDADDRGEVIGGELGKHFDLDLESVIVKQQRIFQYTSGNSNRTVVNPYIHFGQRSVWPRGLPLENVGEVSHEEFYTEVSGGKQYIQQGISNGLPDVDSVFYSTRKTGSVPFDIRFDEQAPKVALPRDTMVPINSFNTLFHYNAFWALMLPVSVSTMASDVLRGYWAQRLLWEIGGFVAVYPPTIYRHDKTESYPFIEEKDLHVNVGRLIKFLISWRSEKHKLFQKIRDLSYSMAEEGFWNENDVKFTVAWLQDLVAVGYQQPKLMAIELKANVDLSDRKEYVPPKLPSMHLGVEESLTVNYEIGNLIRWKKNFGNVVLIMFVSGPVQQTALEWRLLYGRIFKTMVILSTQADADLAVEQGQLDQIYKYLPKIFDRFNSTDGFLVLHDNTILNYWNLLQADRSKLWIANKVPTSRTVIDGKDTTWFTKQSNMVNRVVSTMPAHLQVNYKESCPSEQSLALCGSEVFYIPRRFVSDFVDLVDLVGDFEIHYKIAVPMFFMAIDLPQNFDPLLNKMIYKTEALSNRSFDFYSAQVPAVYPWIISTESDFVKLIRLMAAGDPLLMELF</sequence>
<feature type="transmembrane region" description="Helical" evidence="1">
    <location>
        <begin position="42"/>
        <end position="60"/>
    </location>
</feature>
<keyword evidence="1" id="KW-0812">Transmembrane</keyword>
<dbReference type="EMBL" id="CACTIH010001920">
    <property type="protein sequence ID" value="CAA2968749.1"/>
    <property type="molecule type" value="Genomic_DNA"/>
</dbReference>
<dbReference type="Proteomes" id="UP000594638">
    <property type="component" value="Unassembled WGS sequence"/>
</dbReference>
<keyword evidence="1" id="KW-0472">Membrane</keyword>
<dbReference type="AlphaFoldDB" id="A0A8S0QL56"/>